<organism evidence="15 16">
    <name type="scientific">Plasmodium falciparum UGT5.1</name>
    <dbReference type="NCBI Taxonomy" id="1237627"/>
    <lineage>
        <taxon>Eukaryota</taxon>
        <taxon>Sar</taxon>
        <taxon>Alveolata</taxon>
        <taxon>Apicomplexa</taxon>
        <taxon>Aconoidasida</taxon>
        <taxon>Haemosporida</taxon>
        <taxon>Plasmodiidae</taxon>
        <taxon>Plasmodium</taxon>
        <taxon>Plasmodium (Laverania)</taxon>
    </lineage>
</organism>
<dbReference type="Pfam" id="PF08264">
    <property type="entry name" value="Anticodon_1"/>
    <property type="match status" value="1"/>
</dbReference>
<evidence type="ECO:0000256" key="7">
    <source>
        <dbReference type="ARBA" id="ARBA00023146"/>
    </source>
</evidence>
<feature type="region of interest" description="Disordered" evidence="11">
    <location>
        <begin position="843"/>
        <end position="882"/>
    </location>
</feature>
<evidence type="ECO:0000256" key="6">
    <source>
        <dbReference type="ARBA" id="ARBA00022917"/>
    </source>
</evidence>
<feature type="region of interest" description="Disordered" evidence="11">
    <location>
        <begin position="616"/>
        <end position="674"/>
    </location>
</feature>
<evidence type="ECO:0000256" key="12">
    <source>
        <dbReference type="SAM" id="SignalP"/>
    </source>
</evidence>
<feature type="chain" id="PRO_5004894566" description="valine--tRNA ligase" evidence="12">
    <location>
        <begin position="24"/>
        <end position="1391"/>
    </location>
</feature>
<evidence type="ECO:0000256" key="10">
    <source>
        <dbReference type="SAM" id="Coils"/>
    </source>
</evidence>
<evidence type="ECO:0000313" key="16">
    <source>
        <dbReference type="Proteomes" id="UP000030697"/>
    </source>
</evidence>
<dbReference type="PRINTS" id="PR00986">
    <property type="entry name" value="TRNASYNTHVAL"/>
</dbReference>
<dbReference type="EMBL" id="KE124406">
    <property type="protein sequence ID" value="EWC78782.1"/>
    <property type="molecule type" value="Genomic_DNA"/>
</dbReference>
<dbReference type="GO" id="GO:0006438">
    <property type="term" value="P:valyl-tRNA aminoacylation"/>
    <property type="evidence" value="ECO:0007669"/>
    <property type="project" value="InterPro"/>
</dbReference>
<evidence type="ECO:0000256" key="8">
    <source>
        <dbReference type="ARBA" id="ARBA00029936"/>
    </source>
</evidence>
<evidence type="ECO:0000256" key="11">
    <source>
        <dbReference type="SAM" id="MobiDB-lite"/>
    </source>
</evidence>
<dbReference type="SUPFAM" id="SSF52374">
    <property type="entry name" value="Nucleotidylyl transferase"/>
    <property type="match status" value="1"/>
</dbReference>
<feature type="signal peptide" evidence="12">
    <location>
        <begin position="1"/>
        <end position="23"/>
    </location>
</feature>
<evidence type="ECO:0000259" key="14">
    <source>
        <dbReference type="Pfam" id="PF08264"/>
    </source>
</evidence>
<dbReference type="GO" id="GO:0005524">
    <property type="term" value="F:ATP binding"/>
    <property type="evidence" value="ECO:0007669"/>
    <property type="project" value="UniProtKB-KW"/>
</dbReference>
<dbReference type="Gene3D" id="3.40.50.620">
    <property type="entry name" value="HUPs"/>
    <property type="match status" value="2"/>
</dbReference>
<evidence type="ECO:0000256" key="1">
    <source>
        <dbReference type="ARBA" id="ARBA00005594"/>
    </source>
</evidence>
<keyword evidence="10" id="KW-0175">Coiled coil</keyword>
<dbReference type="InterPro" id="IPR002300">
    <property type="entry name" value="aa-tRNA-synth_Ia"/>
</dbReference>
<keyword evidence="12" id="KW-0732">Signal</keyword>
<keyword evidence="6 9" id="KW-0648">Protein biosynthesis</keyword>
<dbReference type="InterPro" id="IPR014729">
    <property type="entry name" value="Rossmann-like_a/b/a_fold"/>
</dbReference>
<keyword evidence="4 9" id="KW-0547">Nucleotide-binding</keyword>
<keyword evidence="5 9" id="KW-0067">ATP-binding</keyword>
<dbReference type="PANTHER" id="PTHR11946:SF109">
    <property type="entry name" value="VALINE--TRNA LIGASE"/>
    <property type="match status" value="1"/>
</dbReference>
<dbReference type="PROSITE" id="PS00178">
    <property type="entry name" value="AA_TRNA_LIGASE_I"/>
    <property type="match status" value="1"/>
</dbReference>
<dbReference type="InterPro" id="IPR001412">
    <property type="entry name" value="aa-tRNA-synth_I_CS"/>
</dbReference>
<dbReference type="Gene3D" id="1.10.730.10">
    <property type="entry name" value="Isoleucyl-tRNA Synthetase, Domain 1"/>
    <property type="match status" value="1"/>
</dbReference>
<dbReference type="OrthoDB" id="629407at2759"/>
<evidence type="ECO:0000256" key="3">
    <source>
        <dbReference type="ARBA" id="ARBA00022598"/>
    </source>
</evidence>
<evidence type="ECO:0000256" key="2">
    <source>
        <dbReference type="ARBA" id="ARBA00013169"/>
    </source>
</evidence>
<gene>
    <name evidence="15" type="ORF">C923_00549</name>
</gene>
<reference evidence="15 16" key="1">
    <citation type="submission" date="2013-02" db="EMBL/GenBank/DDBJ databases">
        <title>The Genome Sequence of Plasmodium falciparum UGT5.1.</title>
        <authorList>
            <consortium name="The Broad Institute Genome Sequencing Platform"/>
            <consortium name="The Broad Institute Genome Sequencing Center for Infectious Disease"/>
            <person name="Neafsey D."/>
            <person name="Cheeseman I."/>
            <person name="Volkman S."/>
            <person name="Adams J."/>
            <person name="Walker B."/>
            <person name="Young S.K."/>
            <person name="Zeng Q."/>
            <person name="Gargeya S."/>
            <person name="Fitzgerald M."/>
            <person name="Haas B."/>
            <person name="Abouelleil A."/>
            <person name="Alvarado L."/>
            <person name="Arachchi H.M."/>
            <person name="Berlin A.M."/>
            <person name="Chapman S.B."/>
            <person name="Dewar J."/>
            <person name="Goldberg J."/>
            <person name="Griggs A."/>
            <person name="Gujja S."/>
            <person name="Hansen M."/>
            <person name="Howarth C."/>
            <person name="Imamovic A."/>
            <person name="Larimer J."/>
            <person name="McCowan C."/>
            <person name="Murphy C."/>
            <person name="Neiman D."/>
            <person name="Pearson M."/>
            <person name="Priest M."/>
            <person name="Roberts A."/>
            <person name="Saif S."/>
            <person name="Shea T."/>
            <person name="Sisk P."/>
            <person name="Sykes S."/>
            <person name="Wortman J."/>
            <person name="Nusbaum C."/>
            <person name="Birren B."/>
        </authorList>
    </citation>
    <scope>NUCLEOTIDE SEQUENCE [LARGE SCALE GENOMIC DNA]</scope>
    <source>
        <strain evidence="15 16">UGT5.1</strain>
    </source>
</reference>
<protein>
    <recommendedName>
        <fullName evidence="2">valine--tRNA ligase</fullName>
        <ecNumber evidence="2">6.1.1.9</ecNumber>
    </recommendedName>
    <alternativeName>
        <fullName evidence="8">Valyl-tRNA synthetase</fullName>
    </alternativeName>
</protein>
<feature type="domain" description="Aminoacyl-tRNA synthetase class Ia" evidence="13">
    <location>
        <begin position="248"/>
        <end position="860"/>
    </location>
</feature>
<evidence type="ECO:0000256" key="9">
    <source>
        <dbReference type="RuleBase" id="RU363035"/>
    </source>
</evidence>
<proteinExistence type="inferred from homology"/>
<accession>W7JIU5</accession>
<feature type="domain" description="Methionyl/Valyl/Leucyl/Isoleucyl-tRNA synthetase anticodon-binding" evidence="14">
    <location>
        <begin position="1169"/>
        <end position="1307"/>
    </location>
</feature>
<feature type="domain" description="Aminoacyl-tRNA synthetase class Ia" evidence="13">
    <location>
        <begin position="883"/>
        <end position="1081"/>
    </location>
</feature>
<dbReference type="GO" id="GO:0005829">
    <property type="term" value="C:cytosol"/>
    <property type="evidence" value="ECO:0007669"/>
    <property type="project" value="TreeGrafter"/>
</dbReference>
<dbReference type="Pfam" id="PF00133">
    <property type="entry name" value="tRNA-synt_1"/>
    <property type="match status" value="2"/>
</dbReference>
<dbReference type="GO" id="GO:0004832">
    <property type="term" value="F:valine-tRNA ligase activity"/>
    <property type="evidence" value="ECO:0007669"/>
    <property type="project" value="UniProtKB-EC"/>
</dbReference>
<comment type="similarity">
    <text evidence="1 9">Belongs to the class-I aminoacyl-tRNA synthetase family.</text>
</comment>
<keyword evidence="3 9" id="KW-0436">Ligase</keyword>
<dbReference type="SUPFAM" id="SSF47323">
    <property type="entry name" value="Anticodon-binding domain of a subclass of class I aminoacyl-tRNA synthetases"/>
    <property type="match status" value="1"/>
</dbReference>
<dbReference type="InterPro" id="IPR002303">
    <property type="entry name" value="Valyl-tRNA_ligase"/>
</dbReference>
<dbReference type="Proteomes" id="UP000030697">
    <property type="component" value="Unassembled WGS sequence"/>
</dbReference>
<sequence length="1391" mass="167365">MTILLTLFIIYVCLIGHLTKVYIKENISNQKKNPLNFIRRKHNNTKKNRKLSFNINKNINHCKRIVKVEPFFIHKNVRRYVYRRSCFIFNIWNSSKVIKDIYKYIDSCTSFLRKFKSLPSIINVENKKYGKLEKRKKEKNDLCPNIFITYSSNNVPRNISNKLEHFIYKQKDIPKEQNILTYDFFKRDEELLNDQNRNDFIKKYYNPSYHCDEHPFEHIYNIKDMEHIYDKSIINYIYDLKRKEEIEYIRKFNRSHYLNSYLLIYPPPNLSGNLHAGHFFNFIHQHIFFLYNKYIMGKYAIPFFGFDHGGLSAHEMFAKHMRGEELGREKYINEIKKWQENLKENMLKDLQNMNITYNEKMLFNTMDKGMIDLINKAFYILYKNNMIINRLYPVYYCKELKTAIPKMDIQFKNAENKDIYNLKCYLVKNKNKIDNIYDDKKCIATKNENDHNMNNNDITYCSNNPPKNVTNKNDDTYEKINFFEKNNMSSNCICGDFTITNNDDKYEEKKKKIKNMIEEYDCKEIKFFEKKKFPYYYLNEEELKNKALINVSKYIYINIENIEDINNIVAILYYSSNKKKYENMYALLPHSNVIIPLIFHKKKNFPALISGNKKGEEREEIKDSKEIKEREEIKDSKEIKESKESKDSKEIKESKESKESKERDDNNNNIDDDDDDIFLPVYSLEKKHDYSFNINKEKGTSQLFFNVSHGKKEHMTYNINNDEKEKENNLINIINCRKKDKELKFAYYKNYKCTLILSEHLCIKYDELCNMYYNNSGNKNFNILPCNRKNYFLENYETHPKDWILNRQIWYGHTIPLFKYEHFVTKEESKEGYEDIEKKNKIINKNNNNDKNNNNNNDKNNNNNDKNNNNNNNDKNNNNNDNNKNIIIADHFNCFVYGKNVDEAYENLIKSNLFKKECIKKEYLKNDDILDSWFSSCLYFLHCLNSNNIDIYDLLKKKKSLVDFTCTGQDILYPWILRSFILLNYFIENDYLNELLPSKDNYDIVHILQGLKKEKDNKYLSTSILSKTVKFHGILKDDVGKKISKSDENSTYYKKYLEDINMDTLRLSFTFLQKNVEDIVWSKNNIYKSEKFIKKFWNVGQFIKQNCNYESYIRMSKVILANTNNINIENIDDDSIDGDCIDDNIKVLEFLKTKTQHISCISIFEAYYYTIHLILQYMKLYNLNKSIILINDFIMNYFSKFFLNYYSSGKSQISNFLIYYIFKGLIKFLYPFIPHICEILYIQIFFKEKEKKQILNASSPPMLLYENYKFFPNQKFSLEPKIQSVVSDHFLTFMEIYNFLRKFKKENKETICNNNTLYLYIKQKKGPELPLLYFKNEEHMLKRAFHMNIIFNACEKNKLGYSFLNEKEHIQRLNTRKVIYDCDRFVVLAQV</sequence>
<feature type="compositionally biased region" description="Basic and acidic residues" evidence="11">
    <location>
        <begin position="616"/>
        <end position="666"/>
    </location>
</feature>
<dbReference type="PANTHER" id="PTHR11946">
    <property type="entry name" value="VALYL-TRNA SYNTHETASES"/>
    <property type="match status" value="1"/>
</dbReference>
<evidence type="ECO:0000256" key="5">
    <source>
        <dbReference type="ARBA" id="ARBA00022840"/>
    </source>
</evidence>
<evidence type="ECO:0000313" key="15">
    <source>
        <dbReference type="EMBL" id="EWC78782.1"/>
    </source>
</evidence>
<dbReference type="InterPro" id="IPR009080">
    <property type="entry name" value="tRNAsynth_Ia_anticodon-bd"/>
</dbReference>
<evidence type="ECO:0000256" key="4">
    <source>
        <dbReference type="ARBA" id="ARBA00022741"/>
    </source>
</evidence>
<feature type="coiled-coil region" evidence="10">
    <location>
        <begin position="499"/>
        <end position="526"/>
    </location>
</feature>
<evidence type="ECO:0000259" key="13">
    <source>
        <dbReference type="Pfam" id="PF00133"/>
    </source>
</evidence>
<dbReference type="EC" id="6.1.1.9" evidence="2"/>
<name>W7JIU5_PLAFA</name>
<keyword evidence="7 9" id="KW-0030">Aminoacyl-tRNA synthetase</keyword>
<dbReference type="InterPro" id="IPR013155">
    <property type="entry name" value="M/V/L/I-tRNA-synth_anticd-bd"/>
</dbReference>